<dbReference type="Proteomes" id="UP001220377">
    <property type="component" value="Chromosome"/>
</dbReference>
<keyword evidence="3" id="KW-1185">Reference proteome</keyword>
<evidence type="ECO:0008006" key="4">
    <source>
        <dbReference type="Google" id="ProtNLM"/>
    </source>
</evidence>
<protein>
    <recommendedName>
        <fullName evidence="4">Immunity protein 17 of polymorphic toxin system</fullName>
    </recommendedName>
</protein>
<gene>
    <name evidence="2" type="ORF">PQ472_00260</name>
</gene>
<keyword evidence="1" id="KW-0812">Transmembrane</keyword>
<keyword evidence="1" id="KW-1133">Transmembrane helix</keyword>
<reference evidence="2 3" key="1">
    <citation type="submission" date="2023-02" db="EMBL/GenBank/DDBJ databases">
        <title>Genome sequence of Lacticaseibacillus sp. KACC 23028.</title>
        <authorList>
            <person name="Kim S."/>
            <person name="Heo J."/>
            <person name="Kwon S.-W."/>
        </authorList>
    </citation>
    <scope>NUCLEOTIDE SEQUENCE [LARGE SCALE GENOMIC DNA]</scope>
    <source>
        <strain evidence="2 3">KACC 23028</strain>
    </source>
</reference>
<dbReference type="EMBL" id="CP117884">
    <property type="protein sequence ID" value="WDF82705.1"/>
    <property type="molecule type" value="Genomic_DNA"/>
</dbReference>
<dbReference type="RefSeq" id="WP_274260365.1">
    <property type="nucleotide sequence ID" value="NZ_CP117884.1"/>
</dbReference>
<evidence type="ECO:0000313" key="3">
    <source>
        <dbReference type="Proteomes" id="UP001220377"/>
    </source>
</evidence>
<organism evidence="2 3">
    <name type="scientific">Lacticaseibacillus pabuli</name>
    <dbReference type="NCBI Taxonomy" id="3025672"/>
    <lineage>
        <taxon>Bacteria</taxon>
        <taxon>Bacillati</taxon>
        <taxon>Bacillota</taxon>
        <taxon>Bacilli</taxon>
        <taxon>Lactobacillales</taxon>
        <taxon>Lactobacillaceae</taxon>
        <taxon>Lacticaseibacillus</taxon>
    </lineage>
</organism>
<name>A0ABY7WXP3_9LACO</name>
<evidence type="ECO:0000313" key="2">
    <source>
        <dbReference type="EMBL" id="WDF82705.1"/>
    </source>
</evidence>
<feature type="transmembrane region" description="Helical" evidence="1">
    <location>
        <begin position="39"/>
        <end position="63"/>
    </location>
</feature>
<accession>A0ABY7WXP3</accession>
<evidence type="ECO:0000256" key="1">
    <source>
        <dbReference type="SAM" id="Phobius"/>
    </source>
</evidence>
<proteinExistence type="predicted"/>
<sequence length="64" mass="7360">MLDFFFAALLIVLGIYQIYASWRELKFLRTKAGKDTSPFMLIALWSGFLIGVALIVFGISYFFQ</sequence>
<keyword evidence="1" id="KW-0472">Membrane</keyword>